<dbReference type="Gene3D" id="1.10.8.60">
    <property type="match status" value="1"/>
</dbReference>
<reference evidence="9" key="1">
    <citation type="journal article" date="2016" name="Bot. Marina">
        <title>Genomic and phylogenetic analysis of Ceramium cimbricum (Ceramiales, Rhodophyta) from the Atlantic and Pacific Oceans supports the naming of a new invasive Pacific entity Ceramium sungminbooi sp. nov.</title>
        <authorList>
            <person name="Hughey J.R."/>
            <person name="Boo G.H."/>
        </authorList>
    </citation>
    <scope>NUCLEOTIDE SEQUENCE</scope>
</reference>
<dbReference type="Gene3D" id="3.40.50.300">
    <property type="entry name" value="P-loop containing nucleotide triphosphate hydrolases"/>
    <property type="match status" value="1"/>
</dbReference>
<dbReference type="GO" id="GO:0009507">
    <property type="term" value="C:chloroplast"/>
    <property type="evidence" value="ECO:0007669"/>
    <property type="project" value="UniProtKB-SubCell"/>
</dbReference>
<dbReference type="PANTHER" id="PTHR42960">
    <property type="entry name" value="YCF46 PROTEIN"/>
    <property type="match status" value="1"/>
</dbReference>
<feature type="domain" description="AAA+ ATPase" evidence="8">
    <location>
        <begin position="256"/>
        <end position="391"/>
    </location>
</feature>
<evidence type="ECO:0000259" key="8">
    <source>
        <dbReference type="SMART" id="SM00382"/>
    </source>
</evidence>
<dbReference type="EMBL" id="KR814486">
    <property type="protein sequence ID" value="ALN11806.1"/>
    <property type="molecule type" value="Genomic_DNA"/>
</dbReference>
<organism evidence="9">
    <name type="scientific">Campylaephora sungminbooi</name>
    <dbReference type="NCBI Taxonomy" id="1896769"/>
    <lineage>
        <taxon>Eukaryota</taxon>
        <taxon>Rhodophyta</taxon>
        <taxon>Florideophyceae</taxon>
        <taxon>Rhodymeniophycidae</taxon>
        <taxon>Ceramiales</taxon>
        <taxon>Ceramiaceae</taxon>
        <taxon>Campylaephora</taxon>
    </lineage>
</organism>
<proteinExistence type="inferred from homology"/>
<name>A0A1B0TI17_9FLOR</name>
<protein>
    <recommendedName>
        <fullName evidence="7">Uncharacterized AAA domain-containing protein ycf46</fullName>
    </recommendedName>
</protein>
<evidence type="ECO:0000256" key="4">
    <source>
        <dbReference type="ARBA" id="ARBA00022741"/>
    </source>
</evidence>
<dbReference type="GO" id="GO:0016887">
    <property type="term" value="F:ATP hydrolysis activity"/>
    <property type="evidence" value="ECO:0007669"/>
    <property type="project" value="InterPro"/>
</dbReference>
<dbReference type="InterPro" id="IPR003959">
    <property type="entry name" value="ATPase_AAA_core"/>
</dbReference>
<dbReference type="InterPro" id="IPR052381">
    <property type="entry name" value="AAA_domain_protein"/>
</dbReference>
<keyword evidence="3 9" id="KW-0934">Plastid</keyword>
<evidence type="ECO:0000313" key="9">
    <source>
        <dbReference type="EMBL" id="ALN11806.1"/>
    </source>
</evidence>
<dbReference type="RefSeq" id="YP_009300440.1">
    <property type="nucleotide sequence ID" value="NC_031211.1"/>
</dbReference>
<evidence type="ECO:0000256" key="5">
    <source>
        <dbReference type="ARBA" id="ARBA00022840"/>
    </source>
</evidence>
<evidence type="ECO:0000256" key="3">
    <source>
        <dbReference type="ARBA" id="ARBA00022640"/>
    </source>
</evidence>
<dbReference type="InterPro" id="IPR003593">
    <property type="entry name" value="AAA+_ATPase"/>
</dbReference>
<dbReference type="GeneID" id="29078001"/>
<accession>A0A1B0TI17</accession>
<gene>
    <name evidence="9" type="primary">ycf46</name>
</gene>
<dbReference type="EMBL" id="KR025491">
    <property type="protein sequence ID" value="AKU47359.1"/>
    <property type="molecule type" value="Genomic_DNA"/>
</dbReference>
<dbReference type="PANTHER" id="PTHR42960:SF1">
    <property type="entry name" value="YCF46 PROTEIN"/>
    <property type="match status" value="1"/>
</dbReference>
<dbReference type="SMART" id="SM00382">
    <property type="entry name" value="AAA"/>
    <property type="match status" value="1"/>
</dbReference>
<keyword evidence="5" id="KW-0067">ATP-binding</keyword>
<sequence>MTFEKELILLISSKSSIIYIITDEEQRLEHVLNLISEKIFTKSIYSWDFINGYIGNPNQNKKALKNPIEALEIIENHQSKTPNFFLLKDYHYFLNDSSIMRKIKNITALLKNTNNYIIISANSNQIPNSLYEYINVIYFPLPNYKEIMMEIRKIFQIAKINNTEYITILSNAYKGFSINKIKESLSRILMSQISIKKSIKQIENEKRKIIQQTNILDFYPSKYKLEEIGGLYNLKDWLKKRQYSFSEQAQTYGLNNPKGLLLVGIQGTGKSLSAKAISQEWNMPLLKLDIGKIFASLMGESEIRMRQAIEISEKCAPCILWIDEIDKAFNKNISNNDSNTNNRVLGSLLTWLAEKRTNVFVVATTNTLVGLPTEIIRKGRFDEIFFLDLPKYQERIQILTIHLRKVRPLTWFKYDIEYLSKITNKFSGAEIEQSITDAMYNSFYEEREFTTQDIVDSINQIVPIAFIDEKNILKLQEWAYSGKIRIA</sequence>
<dbReference type="AlphaFoldDB" id="A0A1B0TI17"/>
<keyword evidence="4" id="KW-0547">Nucleotide-binding</keyword>
<dbReference type="CDD" id="cd19507">
    <property type="entry name" value="RecA-like_Ycf46-like"/>
    <property type="match status" value="1"/>
</dbReference>
<comment type="similarity">
    <text evidence="6">Belongs to the AAA ATPase family. Highly divergent.</text>
</comment>
<dbReference type="SUPFAM" id="SSF52540">
    <property type="entry name" value="P-loop containing nucleoside triphosphate hydrolases"/>
    <property type="match status" value="1"/>
</dbReference>
<evidence type="ECO:0000256" key="7">
    <source>
        <dbReference type="ARBA" id="ARBA00040480"/>
    </source>
</evidence>
<evidence type="ECO:0000256" key="1">
    <source>
        <dbReference type="ARBA" id="ARBA00004229"/>
    </source>
</evidence>
<evidence type="ECO:0000256" key="2">
    <source>
        <dbReference type="ARBA" id="ARBA00022528"/>
    </source>
</evidence>
<dbReference type="InterPro" id="IPR027417">
    <property type="entry name" value="P-loop_NTPase"/>
</dbReference>
<geneLocation type="plastid" evidence="9"/>
<keyword evidence="2" id="KW-0150">Chloroplast</keyword>
<comment type="subcellular location">
    <subcellularLocation>
        <location evidence="1">Plastid</location>
        <location evidence="1">Chloroplast</location>
    </subcellularLocation>
</comment>
<evidence type="ECO:0000256" key="6">
    <source>
        <dbReference type="ARBA" id="ARBA00038088"/>
    </source>
</evidence>
<dbReference type="Pfam" id="PF00004">
    <property type="entry name" value="AAA"/>
    <property type="match status" value="1"/>
</dbReference>
<dbReference type="GO" id="GO:0005524">
    <property type="term" value="F:ATP binding"/>
    <property type="evidence" value="ECO:0007669"/>
    <property type="project" value="UniProtKB-KW"/>
</dbReference>